<protein>
    <submittedName>
        <fullName evidence="2">Uncharacterized protein</fullName>
    </submittedName>
</protein>
<name>A0AAD6G9E7_9EURO</name>
<feature type="region of interest" description="Disordered" evidence="1">
    <location>
        <begin position="392"/>
        <end position="489"/>
    </location>
</feature>
<dbReference type="AlphaFoldDB" id="A0AAD6G9E7"/>
<evidence type="ECO:0000313" key="3">
    <source>
        <dbReference type="Proteomes" id="UP001220324"/>
    </source>
</evidence>
<dbReference type="Proteomes" id="UP001220324">
    <property type="component" value="Unassembled WGS sequence"/>
</dbReference>
<feature type="region of interest" description="Disordered" evidence="1">
    <location>
        <begin position="77"/>
        <end position="150"/>
    </location>
</feature>
<feature type="region of interest" description="Disordered" evidence="1">
    <location>
        <begin position="1"/>
        <end position="28"/>
    </location>
</feature>
<evidence type="ECO:0000313" key="2">
    <source>
        <dbReference type="EMBL" id="KAJ5524538.1"/>
    </source>
</evidence>
<proteinExistence type="predicted"/>
<reference evidence="2 3" key="1">
    <citation type="journal article" date="2023" name="IMA Fungus">
        <title>Comparative genomic study of the Penicillium genus elucidates a diverse pangenome and 15 lateral gene transfer events.</title>
        <authorList>
            <person name="Petersen C."/>
            <person name="Sorensen T."/>
            <person name="Nielsen M.R."/>
            <person name="Sondergaard T.E."/>
            <person name="Sorensen J.L."/>
            <person name="Fitzpatrick D.A."/>
            <person name="Frisvad J.C."/>
            <person name="Nielsen K.L."/>
        </authorList>
    </citation>
    <scope>NUCLEOTIDE SEQUENCE [LARGE SCALE GENOMIC DNA]</scope>
    <source>
        <strain evidence="2 3">IBT 35679</strain>
    </source>
</reference>
<dbReference type="EMBL" id="JAQIZZ010000008">
    <property type="protein sequence ID" value="KAJ5524538.1"/>
    <property type="molecule type" value="Genomic_DNA"/>
</dbReference>
<accession>A0AAD6G9E7</accession>
<feature type="compositionally biased region" description="Polar residues" evidence="1">
    <location>
        <begin position="83"/>
        <end position="103"/>
    </location>
</feature>
<feature type="compositionally biased region" description="Polar residues" evidence="1">
    <location>
        <begin position="114"/>
        <end position="123"/>
    </location>
</feature>
<feature type="compositionally biased region" description="Basic and acidic residues" evidence="1">
    <location>
        <begin position="1"/>
        <end position="23"/>
    </location>
</feature>
<organism evidence="2 3">
    <name type="scientific">Penicillium frequentans</name>
    <dbReference type="NCBI Taxonomy" id="3151616"/>
    <lineage>
        <taxon>Eukaryota</taxon>
        <taxon>Fungi</taxon>
        <taxon>Dikarya</taxon>
        <taxon>Ascomycota</taxon>
        <taxon>Pezizomycotina</taxon>
        <taxon>Eurotiomycetes</taxon>
        <taxon>Eurotiomycetidae</taxon>
        <taxon>Eurotiales</taxon>
        <taxon>Aspergillaceae</taxon>
        <taxon>Penicillium</taxon>
    </lineage>
</organism>
<sequence>MPSDRDSDNDRDKSNMPHNKDWDSESETNPFVTFRRFADEQVSSVLQSITGLPSSMGSPQSDSWTIFTDDKSYKNMAYRHHNGANSNVNTAERDSTPNQSADPNTPDGEENPPNHKNNNQQTSQPPPKSSYYSEEIKRSAHSPPSNEHRPSDFFGLDSFFNRFEDHFFPFASSLFHPHTSFPFSDMFDDSSSPTWPLTYIMLSPYSPLHLERQAQYRAQRDQGVFSAIVSSLRPESESQFDRDPAEPQWREAFEDLLRLENGKSMLERDSLALSETRPENGTEWLHGLVKRGSLGDRWKYVSVKMTVNCPPDGSAAREETQPESELELYERFLQDIQDREREFSRASPLLRALLEERQHQQDAFENFRRGMTSDPEQGNDDTESWLDLVSGGHRKSVPETEDTAPPNLAETKQVESVSEPRVISTMTRTERTRLSDGSIETKKVQTKRYEDGREETESFVETSRPKLETGEEQPSEQNNQPKNGWFWKD</sequence>
<evidence type="ECO:0000256" key="1">
    <source>
        <dbReference type="SAM" id="MobiDB-lite"/>
    </source>
</evidence>
<feature type="compositionally biased region" description="Basic and acidic residues" evidence="1">
    <location>
        <begin position="428"/>
        <end position="451"/>
    </location>
</feature>
<gene>
    <name evidence="2" type="ORF">N7494_011188</name>
</gene>
<comment type="caution">
    <text evidence="2">The sequence shown here is derived from an EMBL/GenBank/DDBJ whole genome shotgun (WGS) entry which is preliminary data.</text>
</comment>
<keyword evidence="3" id="KW-1185">Reference proteome</keyword>